<feature type="compositionally biased region" description="Polar residues" evidence="4">
    <location>
        <begin position="350"/>
        <end position="366"/>
    </location>
</feature>
<proteinExistence type="inferred from homology"/>
<dbReference type="AlphaFoldDB" id="A0A2U1QHM8"/>
<dbReference type="InterPro" id="IPR043129">
    <property type="entry name" value="ATPase_NBD"/>
</dbReference>
<dbReference type="InterPro" id="IPR013126">
    <property type="entry name" value="Hsp_70_fam"/>
</dbReference>
<dbReference type="PANTHER" id="PTHR33098">
    <property type="entry name" value="COTTON FIBER (DUF761)"/>
    <property type="match status" value="1"/>
</dbReference>
<comment type="similarity">
    <text evidence="1">Belongs to the heat shock protein 70 family.</text>
</comment>
<comment type="caution">
    <text evidence="5">The sequence shown here is derived from an EMBL/GenBank/DDBJ whole genome shotgun (WGS) entry which is preliminary data.</text>
</comment>
<dbReference type="STRING" id="35608.A0A2U1QHM8"/>
<feature type="region of interest" description="Disordered" evidence="4">
    <location>
        <begin position="350"/>
        <end position="384"/>
    </location>
</feature>
<keyword evidence="3" id="KW-0067">ATP-binding</keyword>
<dbReference type="GO" id="GO:0140662">
    <property type="term" value="F:ATP-dependent protein folding chaperone"/>
    <property type="evidence" value="ECO:0007669"/>
    <property type="project" value="InterPro"/>
</dbReference>
<gene>
    <name evidence="5" type="ORF">CTI12_AA028720</name>
</gene>
<evidence type="ECO:0008006" key="7">
    <source>
        <dbReference type="Google" id="ProtNLM"/>
    </source>
</evidence>
<keyword evidence="6" id="KW-1185">Reference proteome</keyword>
<dbReference type="GO" id="GO:0005524">
    <property type="term" value="F:ATP binding"/>
    <property type="evidence" value="ECO:0007669"/>
    <property type="project" value="UniProtKB-KW"/>
</dbReference>
<evidence type="ECO:0000256" key="2">
    <source>
        <dbReference type="ARBA" id="ARBA00022741"/>
    </source>
</evidence>
<dbReference type="FunFam" id="3.30.420.40:FF:000028">
    <property type="entry name" value="heat shock 70 kDa protein-like"/>
    <property type="match status" value="1"/>
</dbReference>
<evidence type="ECO:0000313" key="6">
    <source>
        <dbReference type="Proteomes" id="UP000245207"/>
    </source>
</evidence>
<dbReference type="EMBL" id="PKPP01000119">
    <property type="protein sequence ID" value="PWA97504.1"/>
    <property type="molecule type" value="Genomic_DNA"/>
</dbReference>
<dbReference type="SUPFAM" id="SSF53067">
    <property type="entry name" value="Actin-like ATPase domain"/>
    <property type="match status" value="1"/>
</dbReference>
<dbReference type="PRINTS" id="PR00301">
    <property type="entry name" value="HEATSHOCK70"/>
</dbReference>
<dbReference type="PANTHER" id="PTHR33098:SF36">
    <property type="entry name" value="HYDROXYPROLINE-RICH GLYCOPROTEIN FAMILY PROTEIN"/>
    <property type="match status" value="1"/>
</dbReference>
<dbReference type="Pfam" id="PF00012">
    <property type="entry name" value="HSP70"/>
    <property type="match status" value="1"/>
</dbReference>
<sequence>MEVGAPAIGIDLGYTNSYAAVWQHNRIEIIPSIETGNQRTPSCVAFTDDECLIGEGAKNQSERNPANTIFVKRSWDSINLLLVLAALLFGFLSRNISNDEKVNLDHGFDLSQRELADENVAFGLRKQRGSSSYPDLRELSPPWNHRAGDPWSRNISNDEKVNLDHGFDPSQRELADENVAFGLRKQRGSSSYPDLRELSPPWNHRAGDPWRFSDDTHLRYYEVMDSDRSYSRKWKGLPEFQENLNFPAPEMTSLPPQPPVVKKKKRVYHNVGNEDVVGKMLLPENELPEKNGGRDKPRVPMMMSGFPGIDDSSSGGDSPMKQIPPPPPLPPFKMPDWKFAVEGDFVMLQSTLSSSPDGDEAQSPSSDVDAMTAMTPPLFSSSPDVDIEADSFIARFRAGLKLERMSKLGPGPSPSDS</sequence>
<dbReference type="OrthoDB" id="787201at2759"/>
<evidence type="ECO:0000256" key="1">
    <source>
        <dbReference type="ARBA" id="ARBA00007381"/>
    </source>
</evidence>
<protein>
    <recommendedName>
        <fullName evidence="7">Heat shock protein 70 family</fullName>
    </recommendedName>
</protein>
<name>A0A2U1QHM8_ARTAN</name>
<evidence type="ECO:0000256" key="4">
    <source>
        <dbReference type="SAM" id="MobiDB-lite"/>
    </source>
</evidence>
<accession>A0A2U1QHM8</accession>
<evidence type="ECO:0000256" key="3">
    <source>
        <dbReference type="ARBA" id="ARBA00022840"/>
    </source>
</evidence>
<dbReference type="Proteomes" id="UP000245207">
    <property type="component" value="Unassembled WGS sequence"/>
</dbReference>
<reference evidence="5 6" key="1">
    <citation type="journal article" date="2018" name="Mol. Plant">
        <title>The genome of Artemisia annua provides insight into the evolution of Asteraceae family and artemisinin biosynthesis.</title>
        <authorList>
            <person name="Shen Q."/>
            <person name="Zhang L."/>
            <person name="Liao Z."/>
            <person name="Wang S."/>
            <person name="Yan T."/>
            <person name="Shi P."/>
            <person name="Liu M."/>
            <person name="Fu X."/>
            <person name="Pan Q."/>
            <person name="Wang Y."/>
            <person name="Lv Z."/>
            <person name="Lu X."/>
            <person name="Zhang F."/>
            <person name="Jiang W."/>
            <person name="Ma Y."/>
            <person name="Chen M."/>
            <person name="Hao X."/>
            <person name="Li L."/>
            <person name="Tang Y."/>
            <person name="Lv G."/>
            <person name="Zhou Y."/>
            <person name="Sun X."/>
            <person name="Brodelius P.E."/>
            <person name="Rose J.K.C."/>
            <person name="Tang K."/>
        </authorList>
    </citation>
    <scope>NUCLEOTIDE SEQUENCE [LARGE SCALE GENOMIC DNA]</scope>
    <source>
        <strain evidence="6">cv. Huhao1</strain>
        <tissue evidence="5">Leaf</tissue>
    </source>
</reference>
<dbReference type="Gene3D" id="3.30.420.40">
    <property type="match status" value="1"/>
</dbReference>
<keyword evidence="2" id="KW-0547">Nucleotide-binding</keyword>
<evidence type="ECO:0000313" key="5">
    <source>
        <dbReference type="EMBL" id="PWA97504.1"/>
    </source>
</evidence>
<organism evidence="5 6">
    <name type="scientific">Artemisia annua</name>
    <name type="common">Sweet wormwood</name>
    <dbReference type="NCBI Taxonomy" id="35608"/>
    <lineage>
        <taxon>Eukaryota</taxon>
        <taxon>Viridiplantae</taxon>
        <taxon>Streptophyta</taxon>
        <taxon>Embryophyta</taxon>
        <taxon>Tracheophyta</taxon>
        <taxon>Spermatophyta</taxon>
        <taxon>Magnoliopsida</taxon>
        <taxon>eudicotyledons</taxon>
        <taxon>Gunneridae</taxon>
        <taxon>Pentapetalae</taxon>
        <taxon>asterids</taxon>
        <taxon>campanulids</taxon>
        <taxon>Asterales</taxon>
        <taxon>Asteraceae</taxon>
        <taxon>Asteroideae</taxon>
        <taxon>Anthemideae</taxon>
        <taxon>Artemisiinae</taxon>
        <taxon>Artemisia</taxon>
    </lineage>
</organism>